<feature type="region of interest" description="Disordered" evidence="1">
    <location>
        <begin position="1"/>
        <end position="47"/>
    </location>
</feature>
<gene>
    <name evidence="2" type="ORF">Ahu01nite_075580</name>
</gene>
<evidence type="ECO:0000313" key="2">
    <source>
        <dbReference type="EMBL" id="GIE24456.1"/>
    </source>
</evidence>
<keyword evidence="3" id="KW-1185">Reference proteome</keyword>
<accession>A0ABQ4A0S3</accession>
<protein>
    <submittedName>
        <fullName evidence="2">Uncharacterized protein</fullName>
    </submittedName>
</protein>
<name>A0ABQ4A0S3_9ACTN</name>
<comment type="caution">
    <text evidence="2">The sequence shown here is derived from an EMBL/GenBank/DDBJ whole genome shotgun (WGS) entry which is preliminary data.</text>
</comment>
<dbReference type="Proteomes" id="UP000603200">
    <property type="component" value="Unassembled WGS sequence"/>
</dbReference>
<evidence type="ECO:0000313" key="3">
    <source>
        <dbReference type="Proteomes" id="UP000603200"/>
    </source>
</evidence>
<evidence type="ECO:0000256" key="1">
    <source>
        <dbReference type="SAM" id="MobiDB-lite"/>
    </source>
</evidence>
<proteinExistence type="predicted"/>
<reference evidence="2 3" key="1">
    <citation type="submission" date="2021-01" db="EMBL/GenBank/DDBJ databases">
        <title>Whole genome shotgun sequence of Actinoplanes humidus NBRC 14915.</title>
        <authorList>
            <person name="Komaki H."/>
            <person name="Tamura T."/>
        </authorList>
    </citation>
    <scope>NUCLEOTIDE SEQUENCE [LARGE SCALE GENOMIC DNA]</scope>
    <source>
        <strain evidence="2 3">NBRC 14915</strain>
    </source>
</reference>
<dbReference type="EMBL" id="BOMN01000110">
    <property type="protein sequence ID" value="GIE24456.1"/>
    <property type="molecule type" value="Genomic_DNA"/>
</dbReference>
<sequence length="121" mass="13323">MRRGKPGALGRLPPHRALSPGHDRAIAAPASVTTRGPARPTSHHQRLGFDLRPAIDDDTTIFDFWVSLPKDNGPFFVEARLMTETGSPLVFNKTISFTEILTVGFAIFDHSVGIFRETRGL</sequence>
<organism evidence="2 3">
    <name type="scientific">Winogradskya humida</name>
    <dbReference type="NCBI Taxonomy" id="113566"/>
    <lineage>
        <taxon>Bacteria</taxon>
        <taxon>Bacillati</taxon>
        <taxon>Actinomycetota</taxon>
        <taxon>Actinomycetes</taxon>
        <taxon>Micromonosporales</taxon>
        <taxon>Micromonosporaceae</taxon>
        <taxon>Winogradskya</taxon>
    </lineage>
</organism>